<evidence type="ECO:0000256" key="7">
    <source>
        <dbReference type="ARBA" id="ARBA00022989"/>
    </source>
</evidence>
<evidence type="ECO:0008006" key="12">
    <source>
        <dbReference type="Google" id="ProtNLM"/>
    </source>
</evidence>
<dbReference type="KEGG" id="tdl:TDEL_0H00330"/>
<dbReference type="EMBL" id="HE616749">
    <property type="protein sequence ID" value="CCE93892.1"/>
    <property type="molecule type" value="Genomic_DNA"/>
</dbReference>
<dbReference type="HOGENOM" id="CLU_030193_0_1_1"/>
<keyword evidence="4" id="KW-0337">GPI-anchor biosynthesis</keyword>
<sequence length="393" mass="44090">METPERWVVLVCVAVRMIVSLSFPQLQQQLDKSVEFSTPFTSYRSLREGVYMLKQGFELYNGGVIHHSPLLVVLMSLIEPEFLVSLLYACLDALIAYQLACIARCFSKSITIPAWIPCLLYSLNPLALLSCVSRSSVIFTNVCISTAVLHALQGNVLVASVAIATAGYLSLYPLLLVFPLFAIFETRSSRVKAAAITSFTVAVLLTLSYTACGNNWAFLDATYGSLVRFDKLFPNLGLWWYFFAEMFDAYVPFFKAVFNIVVVSFIAPLTVRFYRQPCYAFVLCVGWITLTKPYPTLGDAGFLLGFLPLFHPLFGYLRYSALSCLLFLHAVVLSPIFYHLWVDLGSGNSNFFYAITLVYALAIASIVADLCWAMLRFEYDHGKPNYQLKVTQI</sequence>
<dbReference type="GO" id="GO:0016255">
    <property type="term" value="P:attachment of GPI anchor to protein"/>
    <property type="evidence" value="ECO:0007669"/>
    <property type="project" value="EnsemblFungi"/>
</dbReference>
<dbReference type="OrthoDB" id="549017at2759"/>
<feature type="transmembrane region" description="Helical" evidence="9">
    <location>
        <begin position="158"/>
        <end position="184"/>
    </location>
</feature>
<evidence type="ECO:0000256" key="4">
    <source>
        <dbReference type="ARBA" id="ARBA00022502"/>
    </source>
</evidence>
<dbReference type="PANTHER" id="PTHR13121">
    <property type="entry name" value="GPI TRANSAMIDASE COMPONENT PIG-U"/>
    <property type="match status" value="1"/>
</dbReference>
<name>G8ZZ48_TORDE</name>
<comment type="similarity">
    <text evidence="3">Belongs to the PIGU family.</text>
</comment>
<evidence type="ECO:0000256" key="5">
    <source>
        <dbReference type="ARBA" id="ARBA00022692"/>
    </source>
</evidence>
<dbReference type="GeneID" id="11500898"/>
<organism evidence="10 11">
    <name type="scientific">Torulaspora delbrueckii</name>
    <name type="common">Yeast</name>
    <name type="synonym">Candida colliculosa</name>
    <dbReference type="NCBI Taxonomy" id="4950"/>
    <lineage>
        <taxon>Eukaryota</taxon>
        <taxon>Fungi</taxon>
        <taxon>Dikarya</taxon>
        <taxon>Ascomycota</taxon>
        <taxon>Saccharomycotina</taxon>
        <taxon>Saccharomycetes</taxon>
        <taxon>Saccharomycetales</taxon>
        <taxon>Saccharomycetaceae</taxon>
        <taxon>Torulaspora</taxon>
    </lineage>
</organism>
<feature type="transmembrane region" description="Helical" evidence="9">
    <location>
        <begin position="238"/>
        <end position="266"/>
    </location>
</feature>
<feature type="transmembrane region" description="Helical" evidence="9">
    <location>
        <begin position="278"/>
        <end position="294"/>
    </location>
</feature>
<evidence type="ECO:0000256" key="3">
    <source>
        <dbReference type="ARBA" id="ARBA00010026"/>
    </source>
</evidence>
<dbReference type="Proteomes" id="UP000005627">
    <property type="component" value="Chromosome 8"/>
</dbReference>
<keyword evidence="7 9" id="KW-1133">Transmembrane helix</keyword>
<dbReference type="STRING" id="1076872.G8ZZ48"/>
<dbReference type="AlphaFoldDB" id="G8ZZ48"/>
<dbReference type="RefSeq" id="XP_003683103.1">
    <property type="nucleotide sequence ID" value="XM_003683055.1"/>
</dbReference>
<evidence type="ECO:0000256" key="1">
    <source>
        <dbReference type="ARBA" id="ARBA00004477"/>
    </source>
</evidence>
<dbReference type="UniPathway" id="UPA00196"/>
<protein>
    <recommendedName>
        <fullName evidence="12">GPI transamidase component GAB1</fullName>
    </recommendedName>
</protein>
<evidence type="ECO:0000313" key="10">
    <source>
        <dbReference type="EMBL" id="CCE93892.1"/>
    </source>
</evidence>
<feature type="transmembrane region" description="Helical" evidence="9">
    <location>
        <begin position="196"/>
        <end position="218"/>
    </location>
</feature>
<dbReference type="Pfam" id="PF06728">
    <property type="entry name" value="PIG-U"/>
    <property type="match status" value="1"/>
</dbReference>
<feature type="transmembrane region" description="Helical" evidence="9">
    <location>
        <begin position="324"/>
        <end position="341"/>
    </location>
</feature>
<dbReference type="GO" id="GO:0006506">
    <property type="term" value="P:GPI anchor biosynthetic process"/>
    <property type="evidence" value="ECO:0007669"/>
    <property type="project" value="UniProtKB-UniPathway"/>
</dbReference>
<feature type="transmembrane region" description="Helical" evidence="9">
    <location>
        <begin position="82"/>
        <end position="106"/>
    </location>
</feature>
<evidence type="ECO:0000256" key="2">
    <source>
        <dbReference type="ARBA" id="ARBA00004687"/>
    </source>
</evidence>
<dbReference type="FunCoup" id="G8ZZ48">
    <property type="interactions" value="710"/>
</dbReference>
<dbReference type="eggNOG" id="KOG2552">
    <property type="taxonomic scope" value="Eukaryota"/>
</dbReference>
<feature type="transmembrane region" description="Helical" evidence="9">
    <location>
        <begin position="300"/>
        <end position="317"/>
    </location>
</feature>
<keyword evidence="11" id="KW-1185">Reference proteome</keyword>
<dbReference type="InterPro" id="IPR009600">
    <property type="entry name" value="PIG-U"/>
</dbReference>
<reference evidence="10 11" key="1">
    <citation type="journal article" date="2011" name="Proc. Natl. Acad. Sci. U.S.A.">
        <title>Evolutionary erosion of yeast sex chromosomes by mating-type switching accidents.</title>
        <authorList>
            <person name="Gordon J.L."/>
            <person name="Armisen D."/>
            <person name="Proux-Wera E."/>
            <person name="Oheigeartaigh S.S."/>
            <person name="Byrne K.P."/>
            <person name="Wolfe K.H."/>
        </authorList>
    </citation>
    <scope>NUCLEOTIDE SEQUENCE [LARGE SCALE GENOMIC DNA]</scope>
    <source>
        <strain evidence="11">ATCC 10662 / CBS 1146 / NBRC 0425 / NCYC 2629 / NRRL Y-866</strain>
    </source>
</reference>
<keyword evidence="6" id="KW-0256">Endoplasmic reticulum</keyword>
<proteinExistence type="inferred from homology"/>
<accession>G8ZZ48</accession>
<gene>
    <name evidence="10" type="primary">TDEL0H00330</name>
    <name evidence="10" type="ORF">TDEL_0H00330</name>
</gene>
<comment type="pathway">
    <text evidence="2">Glycolipid biosynthesis; glycosylphosphatidylinositol-anchor biosynthesis.</text>
</comment>
<evidence type="ECO:0000256" key="9">
    <source>
        <dbReference type="SAM" id="Phobius"/>
    </source>
</evidence>
<evidence type="ECO:0000256" key="8">
    <source>
        <dbReference type="ARBA" id="ARBA00023136"/>
    </source>
</evidence>
<feature type="transmembrane region" description="Helical" evidence="9">
    <location>
        <begin position="7"/>
        <end position="26"/>
    </location>
</feature>
<feature type="transmembrane region" description="Helical" evidence="9">
    <location>
        <begin position="353"/>
        <end position="375"/>
    </location>
</feature>
<dbReference type="PANTHER" id="PTHR13121:SF0">
    <property type="entry name" value="PHOSPHATIDYLINOSITOL GLYCAN ANCHOR BIOSYNTHESIS CLASS U PROTEIN"/>
    <property type="match status" value="1"/>
</dbReference>
<dbReference type="GO" id="GO:0042765">
    <property type="term" value="C:GPI-anchor transamidase complex"/>
    <property type="evidence" value="ECO:0007669"/>
    <property type="project" value="EnsemblFungi"/>
</dbReference>
<keyword evidence="8 9" id="KW-0472">Membrane</keyword>
<keyword evidence="5 9" id="KW-0812">Transmembrane</keyword>
<comment type="subcellular location">
    <subcellularLocation>
        <location evidence="1">Endoplasmic reticulum membrane</location>
        <topology evidence="1">Multi-pass membrane protein</topology>
    </subcellularLocation>
</comment>
<dbReference type="InParanoid" id="G8ZZ48"/>
<evidence type="ECO:0000256" key="6">
    <source>
        <dbReference type="ARBA" id="ARBA00022824"/>
    </source>
</evidence>
<evidence type="ECO:0000313" key="11">
    <source>
        <dbReference type="Proteomes" id="UP000005627"/>
    </source>
</evidence>